<name>Q7UG91_RHOBA</name>
<evidence type="ECO:0000313" key="2">
    <source>
        <dbReference type="EMBL" id="CAD78438.1"/>
    </source>
</evidence>
<sequence length="72" mass="8017">MVHERFQSKNHANVGKSSQNQTIVLSRNRCPTWPKSPRSGALHCDGSVCDCRTRHLASEDVLDDHSTPSKDS</sequence>
<keyword evidence="3" id="KW-1185">Reference proteome</keyword>
<dbReference type="STRING" id="243090.RB8050"/>
<protein>
    <submittedName>
        <fullName evidence="2">Uncharacterized protein</fullName>
    </submittedName>
</protein>
<reference evidence="2 3" key="1">
    <citation type="journal article" date="2003" name="Proc. Natl. Acad. Sci. U.S.A.">
        <title>Complete genome sequence of the marine planctomycete Pirellula sp. strain 1.</title>
        <authorList>
            <person name="Gloeckner F.O."/>
            <person name="Kube M."/>
            <person name="Bauer M."/>
            <person name="Teeling H."/>
            <person name="Lombardot T."/>
            <person name="Ludwig W."/>
            <person name="Gade D."/>
            <person name="Beck A."/>
            <person name="Borzym K."/>
            <person name="Heitmann K."/>
            <person name="Rabus R."/>
            <person name="Schlesner H."/>
            <person name="Amann R."/>
            <person name="Reinhardt R."/>
        </authorList>
    </citation>
    <scope>NUCLEOTIDE SEQUENCE [LARGE SCALE GENOMIC DNA]</scope>
    <source>
        <strain evidence="3">DSM 10527 / NCIMB 13988 / SH1</strain>
    </source>
</reference>
<dbReference type="EnsemblBacteria" id="CAD78438">
    <property type="protein sequence ID" value="CAD78438"/>
    <property type="gene ID" value="RB8050"/>
</dbReference>
<dbReference type="KEGG" id="rba:RB8050"/>
<dbReference type="InParanoid" id="Q7UG91"/>
<dbReference type="Proteomes" id="UP000001025">
    <property type="component" value="Chromosome"/>
</dbReference>
<feature type="region of interest" description="Disordered" evidence="1">
    <location>
        <begin position="1"/>
        <end position="22"/>
    </location>
</feature>
<feature type="compositionally biased region" description="Polar residues" evidence="1">
    <location>
        <begin position="9"/>
        <end position="22"/>
    </location>
</feature>
<evidence type="ECO:0000256" key="1">
    <source>
        <dbReference type="SAM" id="MobiDB-lite"/>
    </source>
</evidence>
<organism evidence="2 3">
    <name type="scientific">Rhodopirellula baltica (strain DSM 10527 / NCIMB 13988 / SH1)</name>
    <dbReference type="NCBI Taxonomy" id="243090"/>
    <lineage>
        <taxon>Bacteria</taxon>
        <taxon>Pseudomonadati</taxon>
        <taxon>Planctomycetota</taxon>
        <taxon>Planctomycetia</taxon>
        <taxon>Pirellulales</taxon>
        <taxon>Pirellulaceae</taxon>
        <taxon>Rhodopirellula</taxon>
    </lineage>
</organism>
<dbReference type="AlphaFoldDB" id="Q7UG91"/>
<evidence type="ECO:0000313" key="3">
    <source>
        <dbReference type="Proteomes" id="UP000001025"/>
    </source>
</evidence>
<proteinExistence type="predicted"/>
<gene>
    <name evidence="2" type="ordered locus">RB8050</name>
</gene>
<dbReference type="HOGENOM" id="CLU_2719642_0_0_0"/>
<accession>Q7UG91</accession>
<dbReference type="EMBL" id="BX294147">
    <property type="protein sequence ID" value="CAD78438.1"/>
    <property type="molecule type" value="Genomic_DNA"/>
</dbReference>